<dbReference type="Pfam" id="PF14432">
    <property type="entry name" value="DYW_deaminase"/>
    <property type="match status" value="1"/>
</dbReference>
<dbReference type="GO" id="GO:0009451">
    <property type="term" value="P:RNA modification"/>
    <property type="evidence" value="ECO:0007669"/>
    <property type="project" value="InterPro"/>
</dbReference>
<keyword evidence="6" id="KW-1185">Reference proteome</keyword>
<dbReference type="InterPro" id="IPR032867">
    <property type="entry name" value="DYW_dom"/>
</dbReference>
<evidence type="ECO:0000256" key="2">
    <source>
        <dbReference type="ARBA" id="ARBA00022737"/>
    </source>
</evidence>
<gene>
    <name evidence="5" type="ORF">Scep_009761</name>
</gene>
<dbReference type="Pfam" id="PF20431">
    <property type="entry name" value="E_motif"/>
    <property type="match status" value="1"/>
</dbReference>
<dbReference type="Gene3D" id="1.25.40.10">
    <property type="entry name" value="Tetratricopeptide repeat domain"/>
    <property type="match status" value="3"/>
</dbReference>
<dbReference type="InterPro" id="IPR002885">
    <property type="entry name" value="PPR_rpt"/>
</dbReference>
<evidence type="ECO:0000313" key="5">
    <source>
        <dbReference type="EMBL" id="KAK9140080.1"/>
    </source>
</evidence>
<dbReference type="InterPro" id="IPR046848">
    <property type="entry name" value="E_motif"/>
</dbReference>
<dbReference type="AlphaFoldDB" id="A0AAP0PGG8"/>
<comment type="caution">
    <text evidence="5">The sequence shown here is derived from an EMBL/GenBank/DDBJ whole genome shotgun (WGS) entry which is preliminary data.</text>
</comment>
<dbReference type="Pfam" id="PF01535">
    <property type="entry name" value="PPR"/>
    <property type="match status" value="3"/>
</dbReference>
<evidence type="ECO:0000313" key="6">
    <source>
        <dbReference type="Proteomes" id="UP001419268"/>
    </source>
</evidence>
<dbReference type="NCBIfam" id="TIGR00756">
    <property type="entry name" value="PPR"/>
    <property type="match status" value="3"/>
</dbReference>
<evidence type="ECO:0000256" key="3">
    <source>
        <dbReference type="PROSITE-ProRule" id="PRU00708"/>
    </source>
</evidence>
<accession>A0AAP0PGG8</accession>
<proteinExistence type="inferred from homology"/>
<dbReference type="FunFam" id="1.25.40.10:FF:002148">
    <property type="entry name" value="Pentatricopeptide repeat-containing protein At2g29760, chloroplastic"/>
    <property type="match status" value="1"/>
</dbReference>
<dbReference type="Proteomes" id="UP001419268">
    <property type="component" value="Unassembled WGS sequence"/>
</dbReference>
<evidence type="ECO:0000256" key="1">
    <source>
        <dbReference type="ARBA" id="ARBA00006643"/>
    </source>
</evidence>
<dbReference type="PROSITE" id="PS51375">
    <property type="entry name" value="PPR"/>
    <property type="match status" value="1"/>
</dbReference>
<organism evidence="5 6">
    <name type="scientific">Stephania cephalantha</name>
    <dbReference type="NCBI Taxonomy" id="152367"/>
    <lineage>
        <taxon>Eukaryota</taxon>
        <taxon>Viridiplantae</taxon>
        <taxon>Streptophyta</taxon>
        <taxon>Embryophyta</taxon>
        <taxon>Tracheophyta</taxon>
        <taxon>Spermatophyta</taxon>
        <taxon>Magnoliopsida</taxon>
        <taxon>Ranunculales</taxon>
        <taxon>Menispermaceae</taxon>
        <taxon>Menispermoideae</taxon>
        <taxon>Cissampelideae</taxon>
        <taxon>Stephania</taxon>
    </lineage>
</organism>
<dbReference type="GO" id="GO:0008270">
    <property type="term" value="F:zinc ion binding"/>
    <property type="evidence" value="ECO:0007669"/>
    <property type="project" value="InterPro"/>
</dbReference>
<dbReference type="FunFam" id="1.25.40.10:FF:001630">
    <property type="entry name" value="Pentatricopeptide repeat-containing protein At5g43790"/>
    <property type="match status" value="1"/>
</dbReference>
<name>A0AAP0PGG8_9MAGN</name>
<dbReference type="Pfam" id="PF13041">
    <property type="entry name" value="PPR_2"/>
    <property type="match status" value="1"/>
</dbReference>
<dbReference type="GO" id="GO:0003723">
    <property type="term" value="F:RNA binding"/>
    <property type="evidence" value="ECO:0007669"/>
    <property type="project" value="InterPro"/>
</dbReference>
<dbReference type="PANTHER" id="PTHR47926">
    <property type="entry name" value="PENTATRICOPEPTIDE REPEAT-CONTAINING PROTEIN"/>
    <property type="match status" value="1"/>
</dbReference>
<dbReference type="InterPro" id="IPR011990">
    <property type="entry name" value="TPR-like_helical_dom_sf"/>
</dbReference>
<protein>
    <recommendedName>
        <fullName evidence="4">DYW domain-containing protein</fullName>
    </recommendedName>
</protein>
<dbReference type="InterPro" id="IPR046960">
    <property type="entry name" value="PPR_At4g14850-like_plant"/>
</dbReference>
<comment type="similarity">
    <text evidence="1">Belongs to the PPR family. PCMP-H subfamily.</text>
</comment>
<keyword evidence="2" id="KW-0677">Repeat</keyword>
<evidence type="ECO:0000259" key="4">
    <source>
        <dbReference type="Pfam" id="PF14432"/>
    </source>
</evidence>
<feature type="repeat" description="PPR" evidence="3">
    <location>
        <begin position="286"/>
        <end position="320"/>
    </location>
</feature>
<reference evidence="5 6" key="1">
    <citation type="submission" date="2024-01" db="EMBL/GenBank/DDBJ databases">
        <title>Genome assemblies of Stephania.</title>
        <authorList>
            <person name="Yang L."/>
        </authorList>
    </citation>
    <scope>NUCLEOTIDE SEQUENCE [LARGE SCALE GENOMIC DNA]</scope>
    <source>
        <strain evidence="5">JXDWG</strain>
        <tissue evidence="5">Leaf</tissue>
    </source>
</reference>
<dbReference type="PANTHER" id="PTHR47926:SF450">
    <property type="entry name" value="DYW DOMAIN-CONTAINING PROTEIN"/>
    <property type="match status" value="1"/>
</dbReference>
<sequence>MKKPPNPIFSHQTVLLLQNQQHSIKTMKQIHANMITTGLILHAYPLSKILILSSSLSIPYSLTLFNQIQTPSIFLFNTFISSITNNAHLAFSLYSRVLAEKSLKPNNFTYPSLFKACGSRPNWFRHGRALHGHVFKFIEPHCDCYVQVSLINFYSVSGKLGIARYLFDEMSKPDLAAWNSILAAYCNGSCSGYCGGENADLSIEALCLFNQMLVSHVRPNEKTLVAIIGACADLGALCNGVWSHAYVLRSNLKMNHFVATALIDMYAKFGYLDLADQLFDQMSHKDALCYNVMIRGLALHGHGHRAIGLFQRMREEGVEPDNVTFVAVICACTHVGLVNEGSEIFNSMKEVYGIEPKLEHYGCLVDLLGRAGQLDEALELVRSMPMEPNAVVWRSLLGACRVHGNLEIGELALRHLVELEPETSGYYVLLSNMYANISRWDDVRRVRKVMKNKGVNKFPGTSFVEIDGALHEFVIGDKTHPCSDMIYRKLEEMNWKLQMHGHNPSTKEVLFDIEDEEKEGALSYHSERLAIAFALVATDSSFPIRIIKNLRVCQDCHASTKLISKIYGRDIVLRDGNRFHHFRNGACSCLDYW</sequence>
<feature type="domain" description="DYW" evidence="4">
    <location>
        <begin position="501"/>
        <end position="593"/>
    </location>
</feature>
<dbReference type="EMBL" id="JBBNAG010000004">
    <property type="protein sequence ID" value="KAK9140080.1"/>
    <property type="molecule type" value="Genomic_DNA"/>
</dbReference>